<dbReference type="InterPro" id="IPR050190">
    <property type="entry name" value="UPF0213_domain"/>
</dbReference>
<evidence type="ECO:0000259" key="2">
    <source>
        <dbReference type="PROSITE" id="PS50164"/>
    </source>
</evidence>
<dbReference type="Pfam" id="PF01541">
    <property type="entry name" value="GIY-YIG"/>
    <property type="match status" value="1"/>
</dbReference>
<evidence type="ECO:0000313" key="4">
    <source>
        <dbReference type="Proteomes" id="UP000177865"/>
    </source>
</evidence>
<evidence type="ECO:0000256" key="1">
    <source>
        <dbReference type="ARBA" id="ARBA00007435"/>
    </source>
</evidence>
<protein>
    <recommendedName>
        <fullName evidence="2">GIY-YIG domain-containing protein</fullName>
    </recommendedName>
</protein>
<dbReference type="SUPFAM" id="SSF82771">
    <property type="entry name" value="GIY-YIG endonuclease"/>
    <property type="match status" value="1"/>
</dbReference>
<dbReference type="Proteomes" id="UP000177865">
    <property type="component" value="Unassembled WGS sequence"/>
</dbReference>
<dbReference type="Gene3D" id="3.40.1440.10">
    <property type="entry name" value="GIY-YIG endonuclease"/>
    <property type="match status" value="1"/>
</dbReference>
<dbReference type="PANTHER" id="PTHR34477">
    <property type="entry name" value="UPF0213 PROTEIN YHBQ"/>
    <property type="match status" value="1"/>
</dbReference>
<evidence type="ECO:0000313" key="3">
    <source>
        <dbReference type="EMBL" id="OHA53535.1"/>
    </source>
</evidence>
<gene>
    <name evidence="3" type="ORF">A2991_03900</name>
</gene>
<reference evidence="3 4" key="1">
    <citation type="journal article" date="2016" name="Nat. Commun.">
        <title>Thousands of microbial genomes shed light on interconnected biogeochemical processes in an aquifer system.</title>
        <authorList>
            <person name="Anantharaman K."/>
            <person name="Brown C.T."/>
            <person name="Hug L.A."/>
            <person name="Sharon I."/>
            <person name="Castelle C.J."/>
            <person name="Probst A.J."/>
            <person name="Thomas B.C."/>
            <person name="Singh A."/>
            <person name="Wilkins M.J."/>
            <person name="Karaoz U."/>
            <person name="Brodie E.L."/>
            <person name="Williams K.H."/>
            <person name="Hubbard S.S."/>
            <person name="Banfield J.F."/>
        </authorList>
    </citation>
    <scope>NUCLEOTIDE SEQUENCE [LARGE SCALE GENOMIC DNA]</scope>
</reference>
<feature type="domain" description="GIY-YIG" evidence="2">
    <location>
        <begin position="1"/>
        <end position="79"/>
    </location>
</feature>
<sequence>MAWYVYIAKTKNERYYTGITNNTERRIALHNGGEGSRMAREQGPFELVYVSAQFPNKSEARKREIQVKGWTKDKKKKLISGEWR</sequence>
<accession>A0A1G2PYZ8</accession>
<comment type="caution">
    <text evidence="3">The sequence shown here is derived from an EMBL/GenBank/DDBJ whole genome shotgun (WGS) entry which is preliminary data.</text>
</comment>
<dbReference type="PANTHER" id="PTHR34477:SF1">
    <property type="entry name" value="UPF0213 PROTEIN YHBQ"/>
    <property type="match status" value="1"/>
</dbReference>
<dbReference type="InterPro" id="IPR035901">
    <property type="entry name" value="GIY-YIG_endonuc_sf"/>
</dbReference>
<proteinExistence type="inferred from homology"/>
<comment type="similarity">
    <text evidence="1">Belongs to the UPF0213 family.</text>
</comment>
<dbReference type="PROSITE" id="PS50164">
    <property type="entry name" value="GIY_YIG"/>
    <property type="match status" value="1"/>
</dbReference>
<organism evidence="3 4">
    <name type="scientific">Candidatus Terrybacteria bacterium RIFCSPLOWO2_01_FULL_58_14</name>
    <dbReference type="NCBI Taxonomy" id="1802369"/>
    <lineage>
        <taxon>Bacteria</taxon>
        <taxon>Candidatus Terryibacteriota</taxon>
    </lineage>
</organism>
<dbReference type="AlphaFoldDB" id="A0A1G2PYZ8"/>
<dbReference type="CDD" id="cd10456">
    <property type="entry name" value="GIY-YIG_UPF0213"/>
    <property type="match status" value="1"/>
</dbReference>
<dbReference type="SMART" id="SM00465">
    <property type="entry name" value="GIYc"/>
    <property type="match status" value="1"/>
</dbReference>
<dbReference type="InterPro" id="IPR000305">
    <property type="entry name" value="GIY-YIG_endonuc"/>
</dbReference>
<dbReference type="EMBL" id="MHSZ01000014">
    <property type="protein sequence ID" value="OHA53535.1"/>
    <property type="molecule type" value="Genomic_DNA"/>
</dbReference>
<name>A0A1G2PYZ8_9BACT</name>